<evidence type="ECO:0000256" key="4">
    <source>
        <dbReference type="SAM" id="MobiDB-lite"/>
    </source>
</evidence>
<reference evidence="6 7" key="1">
    <citation type="submission" date="2014-09" db="EMBL/GenBank/DDBJ databases">
        <authorList>
            <person name="Magalhaes I.L.F."/>
            <person name="Oliveira U."/>
            <person name="Santos F.R."/>
            <person name="Vidigal T.H.D.A."/>
            <person name="Brescovit A.D."/>
            <person name="Santos A.J."/>
        </authorList>
    </citation>
    <scope>NUCLEOTIDE SEQUENCE [LARGE SCALE GENOMIC DNA]</scope>
</reference>
<dbReference type="GO" id="GO:0005840">
    <property type="term" value="C:ribosome"/>
    <property type="evidence" value="ECO:0007669"/>
    <property type="project" value="UniProtKB-KW"/>
</dbReference>
<feature type="region of interest" description="Disordered" evidence="4">
    <location>
        <begin position="31"/>
        <end position="96"/>
    </location>
</feature>
<evidence type="ECO:0000256" key="1">
    <source>
        <dbReference type="ARBA" id="ARBA00007151"/>
    </source>
</evidence>
<name>A0A0P1BJT0_9BASI</name>
<evidence type="ECO:0000259" key="5">
    <source>
        <dbReference type="Pfam" id="PF00177"/>
    </source>
</evidence>
<dbReference type="Gene3D" id="1.10.455.10">
    <property type="entry name" value="Ribosomal protein S7 domain"/>
    <property type="match status" value="1"/>
</dbReference>
<evidence type="ECO:0000256" key="3">
    <source>
        <dbReference type="ARBA" id="ARBA00023274"/>
    </source>
</evidence>
<evidence type="ECO:0000313" key="7">
    <source>
        <dbReference type="Proteomes" id="UP000054845"/>
    </source>
</evidence>
<dbReference type="Pfam" id="PF00177">
    <property type="entry name" value="Ribosomal_S7"/>
    <property type="match status" value="1"/>
</dbReference>
<dbReference type="InterPro" id="IPR047988">
    <property type="entry name" value="Ribosomal_uS7m_fungi"/>
</dbReference>
<evidence type="ECO:0000313" key="6">
    <source>
        <dbReference type="EMBL" id="CEH16476.1"/>
    </source>
</evidence>
<dbReference type="GO" id="GO:0006412">
    <property type="term" value="P:translation"/>
    <property type="evidence" value="ECO:0007669"/>
    <property type="project" value="InterPro"/>
</dbReference>
<dbReference type="EMBL" id="CCYA01000318">
    <property type="protein sequence ID" value="CEH16476.1"/>
    <property type="molecule type" value="Genomic_DNA"/>
</dbReference>
<keyword evidence="7" id="KW-1185">Reference proteome</keyword>
<feature type="domain" description="Small ribosomal subunit protein uS7" evidence="5">
    <location>
        <begin position="130"/>
        <end position="259"/>
    </location>
</feature>
<keyword evidence="3" id="KW-0687">Ribonucleoprotein</keyword>
<dbReference type="OrthoDB" id="9972728at2759"/>
<evidence type="ECO:0000256" key="2">
    <source>
        <dbReference type="ARBA" id="ARBA00022980"/>
    </source>
</evidence>
<organism evidence="6 7">
    <name type="scientific">Ceraceosorus bombacis</name>
    <dbReference type="NCBI Taxonomy" id="401625"/>
    <lineage>
        <taxon>Eukaryota</taxon>
        <taxon>Fungi</taxon>
        <taxon>Dikarya</taxon>
        <taxon>Basidiomycota</taxon>
        <taxon>Ustilaginomycotina</taxon>
        <taxon>Exobasidiomycetes</taxon>
        <taxon>Ceraceosorales</taxon>
        <taxon>Ceraceosoraceae</taxon>
        <taxon>Ceraceosorus</taxon>
    </lineage>
</organism>
<dbReference type="PANTHER" id="PTHR11205">
    <property type="entry name" value="RIBOSOMAL PROTEIN S7"/>
    <property type="match status" value="1"/>
</dbReference>
<keyword evidence="2 6" id="KW-0689">Ribosomal protein</keyword>
<feature type="compositionally biased region" description="Low complexity" evidence="4">
    <location>
        <begin position="73"/>
        <end position="90"/>
    </location>
</feature>
<accession>A0A0P1BJT0</accession>
<dbReference type="InterPro" id="IPR000235">
    <property type="entry name" value="Ribosomal_uS7"/>
</dbReference>
<proteinExistence type="inferred from homology"/>
<comment type="similarity">
    <text evidence="1">Belongs to the universal ribosomal protein uS7 family.</text>
</comment>
<dbReference type="CDD" id="cd14868">
    <property type="entry name" value="uS7_Mitochondria_Fungi"/>
    <property type="match status" value="1"/>
</dbReference>
<dbReference type="Proteomes" id="UP000054845">
    <property type="component" value="Unassembled WGS sequence"/>
</dbReference>
<protein>
    <submittedName>
        <fullName evidence="6">Ribosomal protein S7</fullName>
    </submittedName>
</protein>
<dbReference type="InterPro" id="IPR023798">
    <property type="entry name" value="Ribosomal_uS7_dom"/>
</dbReference>
<dbReference type="STRING" id="401625.A0A0P1BJT0"/>
<dbReference type="AlphaFoldDB" id="A0A0P1BJT0"/>
<dbReference type="GO" id="GO:1990904">
    <property type="term" value="C:ribonucleoprotein complex"/>
    <property type="evidence" value="ECO:0007669"/>
    <property type="project" value="UniProtKB-KW"/>
</dbReference>
<dbReference type="SUPFAM" id="SSF47973">
    <property type="entry name" value="Ribosomal protein S7"/>
    <property type="match status" value="1"/>
</dbReference>
<dbReference type="InterPro" id="IPR036823">
    <property type="entry name" value="Ribosomal_uS7_dom_sf"/>
</dbReference>
<sequence length="266" mass="28812">MRPHCLAFLSRNTSTRSGALTIGSSVRGASASFSSCSRRAEERRSLFDQGSSQSDEVKPLFPGGRISARKRPGASSSGGPSSAKPPASSSTAAQEAVQLPGIPTTAPSQFFDSDPAQFGYTKDSLPLRVDPILERFINILMKDGKKQRASRQVHKMLELLSQMTRTNPVVALSRAIQQASPLTRMQSQRQGARTLQVPIALNERQGQRRAIQGIINASEKRNDRDLSARLALEVCAVLDGTSNVLAKKEEAHKIATMNRSNLSTKV</sequence>